<dbReference type="SMR" id="A0A3Q8I3S9"/>
<dbReference type="GO" id="GO:0046872">
    <property type="term" value="F:metal ion binding"/>
    <property type="evidence" value="ECO:0007669"/>
    <property type="project" value="UniProtKB-KW"/>
</dbReference>
<keyword evidence="7" id="KW-0325">Glycoprotein</keyword>
<dbReference type="InterPro" id="IPR011051">
    <property type="entry name" value="RmlC_Cupin_sf"/>
</dbReference>
<dbReference type="GO" id="GO:0045793">
    <property type="term" value="P:positive regulation of cell size"/>
    <property type="evidence" value="ECO:0007669"/>
    <property type="project" value="TreeGrafter"/>
</dbReference>
<dbReference type="GO" id="GO:0051781">
    <property type="term" value="P:positive regulation of cell division"/>
    <property type="evidence" value="ECO:0007669"/>
    <property type="project" value="TreeGrafter"/>
</dbReference>
<keyword evidence="2" id="KW-0479">Metal-binding</keyword>
<sequence length="130" mass="13866">MSVVEHAAIEPVSLPGIEHRTVAGPRDGLKSLEVWVQTLAPGAETPLHRHDCEEVVVVLAGAGRCEINGEVQVFGPGSTIIVPPNAVHRLVVTSEEEMRVVAAVGMAPVTVETPDGARLPLPWDQHHLAR</sequence>
<reference evidence="9" key="1">
    <citation type="journal article" date="2018" name="J. Ind. Microbiol. Biotechnol.">
        <title>Genome mining reveals uncommon alkylpyrones as type III PKS products from myxobacteria.</title>
        <authorList>
            <person name="Hug J.J."/>
            <person name="Panter F."/>
            <person name="Krug D."/>
            <person name="Muller R."/>
        </authorList>
    </citation>
    <scope>NUCLEOTIDE SEQUENCE</scope>
    <source>
        <strain evidence="9">MSr9139</strain>
    </source>
</reference>
<organism evidence="9">
    <name type="scientific">Jahnella sp. MSr9139</name>
    <dbReference type="NCBI Taxonomy" id="1434086"/>
    <lineage>
        <taxon>Bacteria</taxon>
        <taxon>Pseudomonadati</taxon>
        <taxon>Myxococcota</taxon>
        <taxon>Polyangia</taxon>
        <taxon>Polyangiales</taxon>
        <taxon>Polyangiaceae</taxon>
        <taxon>Jahnella</taxon>
    </lineage>
</organism>
<evidence type="ECO:0000256" key="4">
    <source>
        <dbReference type="ARBA" id="ARBA00022824"/>
    </source>
</evidence>
<dbReference type="Gene3D" id="2.60.120.10">
    <property type="entry name" value="Jelly Rolls"/>
    <property type="match status" value="1"/>
</dbReference>
<evidence type="ECO:0000256" key="5">
    <source>
        <dbReference type="ARBA" id="ARBA00022833"/>
    </source>
</evidence>
<keyword evidence="3" id="KW-0732">Signal</keyword>
<dbReference type="Pfam" id="PF02041">
    <property type="entry name" value="Auxin_BP"/>
    <property type="match status" value="1"/>
</dbReference>
<evidence type="ECO:0000313" key="9">
    <source>
        <dbReference type="EMBL" id="AYM52945.1"/>
    </source>
</evidence>
<keyword evidence="4" id="KW-0256">Endoplasmic reticulum</keyword>
<dbReference type="PRINTS" id="PR00655">
    <property type="entry name" value="AUXINBINDNGP"/>
</dbReference>
<dbReference type="GO" id="GO:0009826">
    <property type="term" value="P:unidimensional cell growth"/>
    <property type="evidence" value="ECO:0007669"/>
    <property type="project" value="TreeGrafter"/>
</dbReference>
<evidence type="ECO:0000256" key="2">
    <source>
        <dbReference type="ARBA" id="ARBA00022723"/>
    </source>
</evidence>
<keyword evidence="8" id="KW-0927">Auxin signaling pathway</keyword>
<evidence type="ECO:0000256" key="7">
    <source>
        <dbReference type="ARBA" id="ARBA00023180"/>
    </source>
</evidence>
<dbReference type="InterPro" id="IPR014710">
    <property type="entry name" value="RmlC-like_jellyroll"/>
</dbReference>
<protein>
    <recommendedName>
        <fullName evidence="10">Cupin domain-containing protein</fullName>
    </recommendedName>
</protein>
<dbReference type="GO" id="GO:0009734">
    <property type="term" value="P:auxin-activated signaling pathway"/>
    <property type="evidence" value="ECO:0007669"/>
    <property type="project" value="UniProtKB-KW"/>
</dbReference>
<evidence type="ECO:0000256" key="1">
    <source>
        <dbReference type="ARBA" id="ARBA00004319"/>
    </source>
</evidence>
<dbReference type="EMBL" id="MH908889">
    <property type="protein sequence ID" value="AYM52945.1"/>
    <property type="molecule type" value="Genomic_DNA"/>
</dbReference>
<name>A0A3Q8I3S9_9BACT</name>
<dbReference type="SUPFAM" id="SSF51182">
    <property type="entry name" value="RmlC-like cupins"/>
    <property type="match status" value="1"/>
</dbReference>
<keyword evidence="5" id="KW-0862">Zinc</keyword>
<accession>A0A3Q8I3S9</accession>
<dbReference type="GO" id="GO:0032877">
    <property type="term" value="P:positive regulation of DNA endoreduplication"/>
    <property type="evidence" value="ECO:0007669"/>
    <property type="project" value="TreeGrafter"/>
</dbReference>
<evidence type="ECO:0000256" key="6">
    <source>
        <dbReference type="ARBA" id="ARBA00023170"/>
    </source>
</evidence>
<evidence type="ECO:0000256" key="3">
    <source>
        <dbReference type="ARBA" id="ARBA00022729"/>
    </source>
</evidence>
<comment type="subcellular location">
    <subcellularLocation>
        <location evidence="1">Endoplasmic reticulum lumen</location>
    </subcellularLocation>
</comment>
<dbReference type="InterPro" id="IPR000526">
    <property type="entry name" value="Auxin-bd"/>
</dbReference>
<dbReference type="GO" id="GO:0010011">
    <property type="term" value="F:auxin binding"/>
    <property type="evidence" value="ECO:0007669"/>
    <property type="project" value="InterPro"/>
</dbReference>
<dbReference type="PANTHER" id="PTHR37236:SF1">
    <property type="entry name" value="AUXIN-BINDING PROTEIN 1"/>
    <property type="match status" value="1"/>
</dbReference>
<proteinExistence type="predicted"/>
<dbReference type="AlphaFoldDB" id="A0A3Q8I3S9"/>
<evidence type="ECO:0000256" key="8">
    <source>
        <dbReference type="ARBA" id="ARBA00023294"/>
    </source>
</evidence>
<evidence type="ECO:0008006" key="10">
    <source>
        <dbReference type="Google" id="ProtNLM"/>
    </source>
</evidence>
<keyword evidence="6" id="KW-0675">Receptor</keyword>
<dbReference type="PANTHER" id="PTHR37236">
    <property type="entry name" value="AUXIN-BINDING PROTEIN 1"/>
    <property type="match status" value="1"/>
</dbReference>